<keyword evidence="2" id="KW-1185">Reference proteome</keyword>
<reference evidence="1" key="1">
    <citation type="submission" date="2023-11" db="EMBL/GenBank/DDBJ databases">
        <title>Genome assemblies of two species of porcelain crab, Petrolisthes cinctipes and Petrolisthes manimaculis (Anomura: Porcellanidae).</title>
        <authorList>
            <person name="Angst P."/>
        </authorList>
    </citation>
    <scope>NUCLEOTIDE SEQUENCE</scope>
    <source>
        <strain evidence="1">PB745_02</strain>
        <tissue evidence="1">Gill</tissue>
    </source>
</reference>
<proteinExistence type="predicted"/>
<dbReference type="AlphaFoldDB" id="A0AAE1UIX2"/>
<organism evidence="1 2">
    <name type="scientific">Petrolisthes manimaculis</name>
    <dbReference type="NCBI Taxonomy" id="1843537"/>
    <lineage>
        <taxon>Eukaryota</taxon>
        <taxon>Metazoa</taxon>
        <taxon>Ecdysozoa</taxon>
        <taxon>Arthropoda</taxon>
        <taxon>Crustacea</taxon>
        <taxon>Multicrustacea</taxon>
        <taxon>Malacostraca</taxon>
        <taxon>Eumalacostraca</taxon>
        <taxon>Eucarida</taxon>
        <taxon>Decapoda</taxon>
        <taxon>Pleocyemata</taxon>
        <taxon>Anomura</taxon>
        <taxon>Galatheoidea</taxon>
        <taxon>Porcellanidae</taxon>
        <taxon>Petrolisthes</taxon>
    </lineage>
</organism>
<sequence length="103" mass="11361">MHVGVEIDQTIRSFLAIYVCNLSSRRRVLAAQTRTPTLPMQINIGVTFKYGEAVERDVSSRHTKVALGGKLSGVPLNNRSRELVNTALLSWDRTGFSSGCALR</sequence>
<comment type="caution">
    <text evidence="1">The sequence shown here is derived from an EMBL/GenBank/DDBJ whole genome shotgun (WGS) entry which is preliminary data.</text>
</comment>
<evidence type="ECO:0000313" key="2">
    <source>
        <dbReference type="Proteomes" id="UP001292094"/>
    </source>
</evidence>
<accession>A0AAE1UIX2</accession>
<name>A0AAE1UIX2_9EUCA</name>
<protein>
    <submittedName>
        <fullName evidence="1">Uncharacterized protein</fullName>
    </submittedName>
</protein>
<evidence type="ECO:0000313" key="1">
    <source>
        <dbReference type="EMBL" id="KAK4325397.1"/>
    </source>
</evidence>
<dbReference type="EMBL" id="JAWZYT010000282">
    <property type="protein sequence ID" value="KAK4325397.1"/>
    <property type="molecule type" value="Genomic_DNA"/>
</dbReference>
<dbReference type="Proteomes" id="UP001292094">
    <property type="component" value="Unassembled WGS sequence"/>
</dbReference>
<gene>
    <name evidence="1" type="ORF">Pmani_004032</name>
</gene>